<gene>
    <name evidence="1" type="ORF">G4952_10155</name>
</gene>
<proteinExistence type="predicted"/>
<reference evidence="1 2" key="1">
    <citation type="journal article" date="2020" name="Cell Host Microbe">
        <title>Functional and Genomic Variation between Human-Derived Isolates of Lachnospiraceae Reveals Inter- and Intra-Species Diversity.</title>
        <authorList>
            <person name="Sorbara M.T."/>
            <person name="Littmann E.R."/>
            <person name="Fontana E."/>
            <person name="Moody T.U."/>
            <person name="Kohout C.E."/>
            <person name="Gjonbalaj M."/>
            <person name="Eaton V."/>
            <person name="Seok R."/>
            <person name="Leiner I.M."/>
            <person name="Pamer E.G."/>
        </authorList>
    </citation>
    <scope>NUCLEOTIDE SEQUENCE [LARGE SCALE GENOMIC DNA]</scope>
    <source>
        <strain evidence="1 2">MSK.20.11</strain>
    </source>
</reference>
<name>A0ABX2GR57_9FIRM</name>
<accession>A0ABX2GR57</accession>
<evidence type="ECO:0000313" key="2">
    <source>
        <dbReference type="Proteomes" id="UP000822152"/>
    </source>
</evidence>
<dbReference type="EMBL" id="JAAIPF010000021">
    <property type="protein sequence ID" value="NSF74171.1"/>
    <property type="molecule type" value="Genomic_DNA"/>
</dbReference>
<sequence>MQKNRKERLFSNAIHGIIETVDKIKDQKRTVFMKKEIEMEKAGFFKKMKKGWQGNSVNCLYPDNK</sequence>
<dbReference type="Proteomes" id="UP000822152">
    <property type="component" value="Unassembled WGS sequence"/>
</dbReference>
<evidence type="ECO:0000313" key="1">
    <source>
        <dbReference type="EMBL" id="NSF74171.1"/>
    </source>
</evidence>
<organism evidence="1 2">
    <name type="scientific">Blautia wexlerae</name>
    <dbReference type="NCBI Taxonomy" id="418240"/>
    <lineage>
        <taxon>Bacteria</taxon>
        <taxon>Bacillati</taxon>
        <taxon>Bacillota</taxon>
        <taxon>Clostridia</taxon>
        <taxon>Lachnospirales</taxon>
        <taxon>Lachnospiraceae</taxon>
        <taxon>Blautia</taxon>
    </lineage>
</organism>
<protein>
    <submittedName>
        <fullName evidence="1">Uncharacterized protein</fullName>
    </submittedName>
</protein>
<comment type="caution">
    <text evidence="1">The sequence shown here is derived from an EMBL/GenBank/DDBJ whole genome shotgun (WGS) entry which is preliminary data.</text>
</comment>
<dbReference type="RefSeq" id="WP_173743624.1">
    <property type="nucleotide sequence ID" value="NZ_JAAIPF010000021.1"/>
</dbReference>
<keyword evidence="2" id="KW-1185">Reference proteome</keyword>